<dbReference type="Pfam" id="PF02622">
    <property type="entry name" value="DUF179"/>
    <property type="match status" value="1"/>
</dbReference>
<dbReference type="SUPFAM" id="SSF143456">
    <property type="entry name" value="VC0467-like"/>
    <property type="match status" value="1"/>
</dbReference>
<keyword evidence="1" id="KW-0677">Repeat</keyword>
<gene>
    <name evidence="2" type="ORF">PCOR1329_LOCUS8118</name>
</gene>
<dbReference type="PANTHER" id="PTHR22895">
    <property type="entry name" value="ARMADILLO REPEAT-CONTAINING PROTEIN 6"/>
    <property type="match status" value="1"/>
</dbReference>
<dbReference type="PANTHER" id="PTHR22895:SF0">
    <property type="entry name" value="ARMADILLO REPEAT-CONTAINING PROTEIN 6"/>
    <property type="match status" value="1"/>
</dbReference>
<dbReference type="Gene3D" id="3.40.1740.10">
    <property type="entry name" value="VC0467-like"/>
    <property type="match status" value="1"/>
</dbReference>
<name>A0ABN9Q641_9DINO</name>
<dbReference type="InterPro" id="IPR011989">
    <property type="entry name" value="ARM-like"/>
</dbReference>
<evidence type="ECO:0000313" key="3">
    <source>
        <dbReference type="Proteomes" id="UP001189429"/>
    </source>
</evidence>
<evidence type="ECO:0000256" key="1">
    <source>
        <dbReference type="ARBA" id="ARBA00022737"/>
    </source>
</evidence>
<dbReference type="EMBL" id="CAUYUJ010002224">
    <property type="protein sequence ID" value="CAK0799775.1"/>
    <property type="molecule type" value="Genomic_DNA"/>
</dbReference>
<dbReference type="Proteomes" id="UP001189429">
    <property type="component" value="Unassembled WGS sequence"/>
</dbReference>
<comment type="caution">
    <text evidence="2">The sequence shown here is derived from an EMBL/GenBank/DDBJ whole genome shotgun (WGS) entry which is preliminary data.</text>
</comment>
<dbReference type="SUPFAM" id="SSF48371">
    <property type="entry name" value="ARM repeat"/>
    <property type="match status" value="1"/>
</dbReference>
<accession>A0ABN9Q641</accession>
<protein>
    <submittedName>
        <fullName evidence="2">Uncharacterized protein</fullName>
    </submittedName>
</protein>
<proteinExistence type="predicted"/>
<sequence>MHPTPLIEKGSVLLSQPGPLFIEQPFFHKAVILVVEHGERDGTLGLILNRPTALLAEFGEGLSLNVWYGGPCNGLEDPAEEQWACCLHTRADLVPTFLFLYPDSLRAQRRAQRRLQRLRGSPGFGRGLPAWRRLFQRLPRGAPVGPLQDEVLDSLADTALGEWAKGLHEHQEHKAGAFRALRADPPPIVPILEQLLAAMAANPADAFTQEQGCEAIRNLVVDSDSCQAVAERGGVGRVVAAMRLHPDSSGVQGHCSGTLTHLANSPLARQQIAEGGLQAAIAAMARHGGSELVQYKGCALLANFCTSDEEQALAAAAGAVPAALGAMRLHAGAGRVQDHCFGALYNLARHAGSRASISSSGGVQAVQRAMQAHPESDTVRAVGKELLRLLWADSAERSLPD</sequence>
<reference evidence="2" key="1">
    <citation type="submission" date="2023-10" db="EMBL/GenBank/DDBJ databases">
        <authorList>
            <person name="Chen Y."/>
            <person name="Shah S."/>
            <person name="Dougan E. K."/>
            <person name="Thang M."/>
            <person name="Chan C."/>
        </authorList>
    </citation>
    <scope>NUCLEOTIDE SEQUENCE [LARGE SCALE GENOMIC DNA]</scope>
</reference>
<keyword evidence="3" id="KW-1185">Reference proteome</keyword>
<dbReference type="InterPro" id="IPR003774">
    <property type="entry name" value="AlgH-like"/>
</dbReference>
<dbReference type="Gene3D" id="1.25.10.10">
    <property type="entry name" value="Leucine-rich Repeat Variant"/>
    <property type="match status" value="1"/>
</dbReference>
<dbReference type="InterPro" id="IPR016024">
    <property type="entry name" value="ARM-type_fold"/>
</dbReference>
<organism evidence="2 3">
    <name type="scientific">Prorocentrum cordatum</name>
    <dbReference type="NCBI Taxonomy" id="2364126"/>
    <lineage>
        <taxon>Eukaryota</taxon>
        <taxon>Sar</taxon>
        <taxon>Alveolata</taxon>
        <taxon>Dinophyceae</taxon>
        <taxon>Prorocentrales</taxon>
        <taxon>Prorocentraceae</taxon>
        <taxon>Prorocentrum</taxon>
    </lineage>
</organism>
<evidence type="ECO:0000313" key="2">
    <source>
        <dbReference type="EMBL" id="CAK0799775.1"/>
    </source>
</evidence>